<feature type="non-terminal residue" evidence="1">
    <location>
        <position position="1"/>
    </location>
</feature>
<dbReference type="AlphaFoldDB" id="W1XHE0"/>
<organism evidence="1">
    <name type="scientific">human gut metagenome</name>
    <dbReference type="NCBI Taxonomy" id="408170"/>
    <lineage>
        <taxon>unclassified sequences</taxon>
        <taxon>metagenomes</taxon>
        <taxon>organismal metagenomes</taxon>
    </lineage>
</organism>
<proteinExistence type="predicted"/>
<protein>
    <submittedName>
        <fullName evidence="1">Uncharacterized protein</fullName>
    </submittedName>
</protein>
<gene>
    <name evidence="1" type="ORF">Q604_UNBC15719G0001</name>
</gene>
<sequence>NASIGVSEISMNKGNLEEYFIRVTGGHTIG</sequence>
<accession>W1XHE0</accession>
<reference evidence="1" key="1">
    <citation type="submission" date="2013-12" db="EMBL/GenBank/DDBJ databases">
        <title>A Varibaculum cambriense genome reconstructed from a premature infant gut community with otherwise low bacterial novelty that shifts toward anaerobic metabolism during the third week of life.</title>
        <authorList>
            <person name="Brown C.T."/>
            <person name="Sharon I."/>
            <person name="Thomas B.C."/>
            <person name="Castelle C.J."/>
            <person name="Morowitz M.J."/>
            <person name="Banfield J.F."/>
        </authorList>
    </citation>
    <scope>NUCLEOTIDE SEQUENCE</scope>
</reference>
<comment type="caution">
    <text evidence="1">The sequence shown here is derived from an EMBL/GenBank/DDBJ whole genome shotgun (WGS) entry which is preliminary data.</text>
</comment>
<name>W1XHE0_9ZZZZ</name>
<dbReference type="EMBL" id="AZMM01015719">
    <property type="protein sequence ID" value="ETJ29758.1"/>
    <property type="molecule type" value="Genomic_DNA"/>
</dbReference>
<evidence type="ECO:0000313" key="1">
    <source>
        <dbReference type="EMBL" id="ETJ29758.1"/>
    </source>
</evidence>